<evidence type="ECO:0000256" key="1">
    <source>
        <dbReference type="SAM" id="MobiDB-lite"/>
    </source>
</evidence>
<keyword evidence="3" id="KW-1185">Reference proteome</keyword>
<reference evidence="2 3" key="1">
    <citation type="journal article" date="2018" name="Sci. Rep.">
        <title>Genome sequence of the cauliflower mushroom Sparassis crispa (Hanabiratake) and its association with beneficial usage.</title>
        <authorList>
            <person name="Kiyama R."/>
            <person name="Furutani Y."/>
            <person name="Kawaguchi K."/>
            <person name="Nakanishi T."/>
        </authorList>
    </citation>
    <scope>NUCLEOTIDE SEQUENCE [LARGE SCALE GENOMIC DNA]</scope>
</reference>
<dbReference type="EMBL" id="BFAD01000003">
    <property type="protein sequence ID" value="GBE81350.1"/>
    <property type="molecule type" value="Genomic_DNA"/>
</dbReference>
<evidence type="ECO:0000313" key="3">
    <source>
        <dbReference type="Proteomes" id="UP000287166"/>
    </source>
</evidence>
<comment type="caution">
    <text evidence="2">The sequence shown here is derived from an EMBL/GenBank/DDBJ whole genome shotgun (WGS) entry which is preliminary data.</text>
</comment>
<evidence type="ECO:0000313" key="2">
    <source>
        <dbReference type="EMBL" id="GBE81350.1"/>
    </source>
</evidence>
<accession>A0A401GGN8</accession>
<dbReference type="GeneID" id="38778267"/>
<dbReference type="Proteomes" id="UP000287166">
    <property type="component" value="Unassembled WGS sequence"/>
</dbReference>
<dbReference type="AlphaFoldDB" id="A0A401GGN8"/>
<gene>
    <name evidence="2" type="ORF">SCP_0310770</name>
</gene>
<sequence length="69" mass="7529">MVDKIAHALRNMNDLACAREFEALKPSLGSRAVRPVVLMRSPLSSTGMDRHLAQFPGKGAVDPEQAKQL</sequence>
<name>A0A401GGN8_9APHY</name>
<dbReference type="InParanoid" id="A0A401GGN8"/>
<dbReference type="RefSeq" id="XP_027612263.1">
    <property type="nucleotide sequence ID" value="XM_027756462.1"/>
</dbReference>
<proteinExistence type="predicted"/>
<feature type="region of interest" description="Disordered" evidence="1">
    <location>
        <begin position="48"/>
        <end position="69"/>
    </location>
</feature>
<organism evidence="2 3">
    <name type="scientific">Sparassis crispa</name>
    <dbReference type="NCBI Taxonomy" id="139825"/>
    <lineage>
        <taxon>Eukaryota</taxon>
        <taxon>Fungi</taxon>
        <taxon>Dikarya</taxon>
        <taxon>Basidiomycota</taxon>
        <taxon>Agaricomycotina</taxon>
        <taxon>Agaricomycetes</taxon>
        <taxon>Polyporales</taxon>
        <taxon>Sparassidaceae</taxon>
        <taxon>Sparassis</taxon>
    </lineage>
</organism>
<protein>
    <submittedName>
        <fullName evidence="2">Uncharacterized protein</fullName>
    </submittedName>
</protein>